<dbReference type="SMART" id="SM00184">
    <property type="entry name" value="RING"/>
    <property type="match status" value="1"/>
</dbReference>
<dbReference type="GO" id="GO:0008270">
    <property type="term" value="F:zinc ion binding"/>
    <property type="evidence" value="ECO:0007669"/>
    <property type="project" value="UniProtKB-KW"/>
</dbReference>
<dbReference type="EMBL" id="JARJLG010000027">
    <property type="protein sequence ID" value="KAJ7768711.1"/>
    <property type="molecule type" value="Genomic_DNA"/>
</dbReference>
<dbReference type="InterPro" id="IPR013083">
    <property type="entry name" value="Znf_RING/FYVE/PHD"/>
</dbReference>
<evidence type="ECO:0000256" key="1">
    <source>
        <dbReference type="PROSITE-ProRule" id="PRU00175"/>
    </source>
</evidence>
<keyword evidence="1" id="KW-0863">Zinc-finger</keyword>
<evidence type="ECO:0000313" key="5">
    <source>
        <dbReference type="Proteomes" id="UP001215280"/>
    </source>
</evidence>
<comment type="caution">
    <text evidence="4">The sequence shown here is derived from an EMBL/GenBank/DDBJ whole genome shotgun (WGS) entry which is preliminary data.</text>
</comment>
<proteinExistence type="predicted"/>
<dbReference type="Gene3D" id="3.30.40.10">
    <property type="entry name" value="Zinc/RING finger domain, C3HC4 (zinc finger)"/>
    <property type="match status" value="1"/>
</dbReference>
<dbReference type="PROSITE" id="PS50089">
    <property type="entry name" value="ZF_RING_2"/>
    <property type="match status" value="1"/>
</dbReference>
<feature type="domain" description="RING-type" evidence="3">
    <location>
        <begin position="60"/>
        <end position="120"/>
    </location>
</feature>
<organism evidence="4 5">
    <name type="scientific">Mycena maculata</name>
    <dbReference type="NCBI Taxonomy" id="230809"/>
    <lineage>
        <taxon>Eukaryota</taxon>
        <taxon>Fungi</taxon>
        <taxon>Dikarya</taxon>
        <taxon>Basidiomycota</taxon>
        <taxon>Agaricomycotina</taxon>
        <taxon>Agaricomycetes</taxon>
        <taxon>Agaricomycetidae</taxon>
        <taxon>Agaricales</taxon>
        <taxon>Marasmiineae</taxon>
        <taxon>Mycenaceae</taxon>
        <taxon>Mycena</taxon>
    </lineage>
</organism>
<evidence type="ECO:0000313" key="4">
    <source>
        <dbReference type="EMBL" id="KAJ7768711.1"/>
    </source>
</evidence>
<name>A0AAD7JSR8_9AGAR</name>
<keyword evidence="1" id="KW-0862">Zinc</keyword>
<gene>
    <name evidence="4" type="ORF">DFH07DRAFT_954607</name>
</gene>
<dbReference type="InterPro" id="IPR001841">
    <property type="entry name" value="Znf_RING"/>
</dbReference>
<keyword evidence="1" id="KW-0479">Metal-binding</keyword>
<sequence length="193" mass="21784">MISFTSLVPASSRRLAKDEEYIAVQEPEQPEEDALEGPAPEPEPQQANDLFQDLRDRLQCSVCLGFLRQPYVNSCGHVFDLICLFRWFVNAPPMEMDEHLDPLGDPDYIWHRSKTCPYCRAVITTPPAPLFLVDRLLEIIGDEEDDLSTPIVAITPNLWHGVFSQYRPKQAPETATEPEADPEGQGPLEPVEP</sequence>
<reference evidence="4" key="1">
    <citation type="submission" date="2023-03" db="EMBL/GenBank/DDBJ databases">
        <title>Massive genome expansion in bonnet fungi (Mycena s.s.) driven by repeated elements and novel gene families across ecological guilds.</title>
        <authorList>
            <consortium name="Lawrence Berkeley National Laboratory"/>
            <person name="Harder C.B."/>
            <person name="Miyauchi S."/>
            <person name="Viragh M."/>
            <person name="Kuo A."/>
            <person name="Thoen E."/>
            <person name="Andreopoulos B."/>
            <person name="Lu D."/>
            <person name="Skrede I."/>
            <person name="Drula E."/>
            <person name="Henrissat B."/>
            <person name="Morin E."/>
            <person name="Kohler A."/>
            <person name="Barry K."/>
            <person name="LaButti K."/>
            <person name="Morin E."/>
            <person name="Salamov A."/>
            <person name="Lipzen A."/>
            <person name="Mereny Z."/>
            <person name="Hegedus B."/>
            <person name="Baldrian P."/>
            <person name="Stursova M."/>
            <person name="Weitz H."/>
            <person name="Taylor A."/>
            <person name="Grigoriev I.V."/>
            <person name="Nagy L.G."/>
            <person name="Martin F."/>
            <person name="Kauserud H."/>
        </authorList>
    </citation>
    <scope>NUCLEOTIDE SEQUENCE</scope>
    <source>
        <strain evidence="4">CBHHK188m</strain>
    </source>
</reference>
<dbReference type="AlphaFoldDB" id="A0AAD7JSR8"/>
<dbReference type="Proteomes" id="UP001215280">
    <property type="component" value="Unassembled WGS sequence"/>
</dbReference>
<keyword evidence="5" id="KW-1185">Reference proteome</keyword>
<evidence type="ECO:0000259" key="3">
    <source>
        <dbReference type="PROSITE" id="PS50089"/>
    </source>
</evidence>
<feature type="region of interest" description="Disordered" evidence="2">
    <location>
        <begin position="27"/>
        <end position="46"/>
    </location>
</feature>
<protein>
    <recommendedName>
        <fullName evidence="3">RING-type domain-containing protein</fullName>
    </recommendedName>
</protein>
<evidence type="ECO:0000256" key="2">
    <source>
        <dbReference type="SAM" id="MobiDB-lite"/>
    </source>
</evidence>
<feature type="region of interest" description="Disordered" evidence="2">
    <location>
        <begin position="167"/>
        <end position="193"/>
    </location>
</feature>
<dbReference type="SUPFAM" id="SSF57850">
    <property type="entry name" value="RING/U-box"/>
    <property type="match status" value="1"/>
</dbReference>
<accession>A0AAD7JSR8</accession>